<dbReference type="Proteomes" id="UP000042394">
    <property type="component" value="Unassembled WGS sequence"/>
</dbReference>
<accession>A0A655E660</accession>
<gene>
    <name evidence="1" type="ORF">ERS008202_02842</name>
    <name evidence="2" type="ORF">ERS008207_04129</name>
</gene>
<proteinExistence type="predicted"/>
<sequence>MTCGAVSACCAFTFKVEGRALPVAMVRGFRHIFRRWRTRHRRAGVVMIVNADNVLRFFHHLGRCDNGFFCRVLHNSRFRFCLFFWLDNDNISYVFSHRNGRVGGFCYRFGVSNNLLRFRRIAFGNQLRLFINWRGNDFRMRCLDLDDFRRLWFGDGLRLNGNVFYRLY</sequence>
<organism evidence="2 4">
    <name type="scientific">Salmonella enterica subsp. enterica serovar Bovismorbificans</name>
    <dbReference type="NCBI Taxonomy" id="58097"/>
    <lineage>
        <taxon>Bacteria</taxon>
        <taxon>Pseudomonadati</taxon>
        <taxon>Pseudomonadota</taxon>
        <taxon>Gammaproteobacteria</taxon>
        <taxon>Enterobacterales</taxon>
        <taxon>Enterobacteriaceae</taxon>
        <taxon>Salmonella</taxon>
    </lineage>
</organism>
<name>A0A655E660_SALET</name>
<evidence type="ECO:0000313" key="1">
    <source>
        <dbReference type="EMBL" id="CNU48029.1"/>
    </source>
</evidence>
<dbReference type="EMBL" id="CQPC01000039">
    <property type="protein sequence ID" value="CNU48029.1"/>
    <property type="molecule type" value="Genomic_DNA"/>
</dbReference>
<dbReference type="AlphaFoldDB" id="A0A655E660"/>
<evidence type="ECO:0000313" key="2">
    <source>
        <dbReference type="EMBL" id="CNV04308.1"/>
    </source>
</evidence>
<reference evidence="3 4" key="1">
    <citation type="submission" date="2015-03" db="EMBL/GenBank/DDBJ databases">
        <authorList>
            <consortium name="Pathogen Informatics"/>
        </authorList>
    </citation>
    <scope>NUCLEOTIDE SEQUENCE [LARGE SCALE GENOMIC DNA]</scope>
    <source>
        <strain evidence="1 3">3476</strain>
        <strain evidence="2 4">D4891</strain>
    </source>
</reference>
<evidence type="ECO:0000313" key="4">
    <source>
        <dbReference type="Proteomes" id="UP000042394"/>
    </source>
</evidence>
<protein>
    <submittedName>
        <fullName evidence="2">Uncharacterized protein</fullName>
    </submittedName>
</protein>
<dbReference type="EMBL" id="CQPD01000055">
    <property type="protein sequence ID" value="CNV04308.1"/>
    <property type="molecule type" value="Genomic_DNA"/>
</dbReference>
<dbReference type="Proteomes" id="UP000039541">
    <property type="component" value="Unassembled WGS sequence"/>
</dbReference>
<evidence type="ECO:0000313" key="3">
    <source>
        <dbReference type="Proteomes" id="UP000039541"/>
    </source>
</evidence>